<keyword evidence="2" id="KW-0547">Nucleotide-binding</keyword>
<organism evidence="5 6">
    <name type="scientific">Fibrella rubiginis</name>
    <dbReference type="NCBI Taxonomy" id="2817060"/>
    <lineage>
        <taxon>Bacteria</taxon>
        <taxon>Pseudomonadati</taxon>
        <taxon>Bacteroidota</taxon>
        <taxon>Cytophagia</taxon>
        <taxon>Cytophagales</taxon>
        <taxon>Spirosomataceae</taxon>
        <taxon>Fibrella</taxon>
    </lineage>
</organism>
<dbReference type="PROSITE" id="PS50893">
    <property type="entry name" value="ABC_TRANSPORTER_2"/>
    <property type="match status" value="1"/>
</dbReference>
<sequence>MLTLHSFQKSYGDRPILTIPDWQLPPGIHWLKGPNGAGKTTLFRSIAGLLPHEGTSQLNGLDSRRDAVAYRLRINYAEAEPTFPPLLTAHEIIRWVADAKQAPARQADELIATFDIASYMHTPVSTYSSGMLKKTSLIVAFLGKPDLILLDEPLVTLDVTATQTVARLIESTHRQSVSFLLSSHQAMETAQLPIDSVWEIWGGRLSSLSA</sequence>
<proteinExistence type="predicted"/>
<dbReference type="InterPro" id="IPR051782">
    <property type="entry name" value="ABC_Transporter_VariousFunc"/>
</dbReference>
<feature type="domain" description="ABC transporter" evidence="4">
    <location>
        <begin position="2"/>
        <end position="210"/>
    </location>
</feature>
<evidence type="ECO:0000256" key="2">
    <source>
        <dbReference type="ARBA" id="ARBA00022741"/>
    </source>
</evidence>
<name>A0A939GMY1_9BACT</name>
<dbReference type="InterPro" id="IPR003439">
    <property type="entry name" value="ABC_transporter-like_ATP-bd"/>
</dbReference>
<evidence type="ECO:0000256" key="3">
    <source>
        <dbReference type="ARBA" id="ARBA00022840"/>
    </source>
</evidence>
<dbReference type="AlphaFoldDB" id="A0A939GMY1"/>
<dbReference type="InterPro" id="IPR027417">
    <property type="entry name" value="P-loop_NTPase"/>
</dbReference>
<keyword evidence="6" id="KW-1185">Reference proteome</keyword>
<dbReference type="PANTHER" id="PTHR42939">
    <property type="entry name" value="ABC TRANSPORTER ATP-BINDING PROTEIN ALBC-RELATED"/>
    <property type="match status" value="1"/>
</dbReference>
<dbReference type="SUPFAM" id="SSF52540">
    <property type="entry name" value="P-loop containing nucleoside triphosphate hydrolases"/>
    <property type="match status" value="1"/>
</dbReference>
<protein>
    <submittedName>
        <fullName evidence="5">ABC transporter ATP-binding protein</fullName>
    </submittedName>
</protein>
<dbReference type="RefSeq" id="WP_207367297.1">
    <property type="nucleotide sequence ID" value="NZ_JAFMYV010000017.1"/>
</dbReference>
<dbReference type="Pfam" id="PF00005">
    <property type="entry name" value="ABC_tran"/>
    <property type="match status" value="1"/>
</dbReference>
<dbReference type="PANTHER" id="PTHR42939:SF1">
    <property type="entry name" value="ABC TRANSPORTER ATP-BINDING PROTEIN ALBC-RELATED"/>
    <property type="match status" value="1"/>
</dbReference>
<dbReference type="Gene3D" id="3.40.50.300">
    <property type="entry name" value="P-loop containing nucleotide triphosphate hydrolases"/>
    <property type="match status" value="1"/>
</dbReference>
<keyword evidence="3 5" id="KW-0067">ATP-binding</keyword>
<reference evidence="5" key="1">
    <citation type="submission" date="2021-03" db="EMBL/GenBank/DDBJ databases">
        <title>Fibrella sp. HMF5335 genome sequencing and assembly.</title>
        <authorList>
            <person name="Kang H."/>
            <person name="Kim H."/>
            <person name="Bae S."/>
            <person name="Joh K."/>
        </authorList>
    </citation>
    <scope>NUCLEOTIDE SEQUENCE</scope>
    <source>
        <strain evidence="5">HMF5335</strain>
    </source>
</reference>
<evidence type="ECO:0000313" key="6">
    <source>
        <dbReference type="Proteomes" id="UP000664034"/>
    </source>
</evidence>
<evidence type="ECO:0000313" key="5">
    <source>
        <dbReference type="EMBL" id="MBO0939765.1"/>
    </source>
</evidence>
<keyword evidence="1" id="KW-0813">Transport</keyword>
<gene>
    <name evidence="5" type="ORF">J2I47_24685</name>
</gene>
<accession>A0A939GMY1</accession>
<dbReference type="Proteomes" id="UP000664034">
    <property type="component" value="Unassembled WGS sequence"/>
</dbReference>
<dbReference type="GO" id="GO:0016887">
    <property type="term" value="F:ATP hydrolysis activity"/>
    <property type="evidence" value="ECO:0007669"/>
    <property type="project" value="InterPro"/>
</dbReference>
<dbReference type="GO" id="GO:0005524">
    <property type="term" value="F:ATP binding"/>
    <property type="evidence" value="ECO:0007669"/>
    <property type="project" value="UniProtKB-KW"/>
</dbReference>
<evidence type="ECO:0000256" key="1">
    <source>
        <dbReference type="ARBA" id="ARBA00022448"/>
    </source>
</evidence>
<comment type="caution">
    <text evidence="5">The sequence shown here is derived from an EMBL/GenBank/DDBJ whole genome shotgun (WGS) entry which is preliminary data.</text>
</comment>
<dbReference type="EMBL" id="JAFMYV010000017">
    <property type="protein sequence ID" value="MBO0939765.1"/>
    <property type="molecule type" value="Genomic_DNA"/>
</dbReference>
<evidence type="ECO:0000259" key="4">
    <source>
        <dbReference type="PROSITE" id="PS50893"/>
    </source>
</evidence>